<proteinExistence type="predicted"/>
<name>A0A0E9UHE5_ANGAN</name>
<accession>A0A0E9UHE5</accession>
<sequence length="31" mass="3521">MREQNREAFMSTGDRNNSQSWQNGQGLGALH</sequence>
<reference evidence="2" key="1">
    <citation type="submission" date="2014-11" db="EMBL/GenBank/DDBJ databases">
        <authorList>
            <person name="Amaro Gonzalez C."/>
        </authorList>
    </citation>
    <scope>NUCLEOTIDE SEQUENCE</scope>
</reference>
<organism evidence="2">
    <name type="scientific">Anguilla anguilla</name>
    <name type="common">European freshwater eel</name>
    <name type="synonym">Muraena anguilla</name>
    <dbReference type="NCBI Taxonomy" id="7936"/>
    <lineage>
        <taxon>Eukaryota</taxon>
        <taxon>Metazoa</taxon>
        <taxon>Chordata</taxon>
        <taxon>Craniata</taxon>
        <taxon>Vertebrata</taxon>
        <taxon>Euteleostomi</taxon>
        <taxon>Actinopterygii</taxon>
        <taxon>Neopterygii</taxon>
        <taxon>Teleostei</taxon>
        <taxon>Anguilliformes</taxon>
        <taxon>Anguillidae</taxon>
        <taxon>Anguilla</taxon>
    </lineage>
</organism>
<feature type="compositionally biased region" description="Polar residues" evidence="1">
    <location>
        <begin position="13"/>
        <end position="24"/>
    </location>
</feature>
<dbReference type="AlphaFoldDB" id="A0A0E9UHE5"/>
<dbReference type="EMBL" id="GBXM01043298">
    <property type="protein sequence ID" value="JAH65279.1"/>
    <property type="molecule type" value="Transcribed_RNA"/>
</dbReference>
<protein>
    <submittedName>
        <fullName evidence="2">Uncharacterized protein</fullName>
    </submittedName>
</protein>
<evidence type="ECO:0000313" key="2">
    <source>
        <dbReference type="EMBL" id="JAH65279.1"/>
    </source>
</evidence>
<evidence type="ECO:0000256" key="1">
    <source>
        <dbReference type="SAM" id="MobiDB-lite"/>
    </source>
</evidence>
<feature type="region of interest" description="Disordered" evidence="1">
    <location>
        <begin position="1"/>
        <end position="31"/>
    </location>
</feature>
<reference evidence="2" key="2">
    <citation type="journal article" date="2015" name="Fish Shellfish Immunol.">
        <title>Early steps in the European eel (Anguilla anguilla)-Vibrio vulnificus interaction in the gills: Role of the RtxA13 toxin.</title>
        <authorList>
            <person name="Callol A."/>
            <person name="Pajuelo D."/>
            <person name="Ebbesson L."/>
            <person name="Teles M."/>
            <person name="MacKenzie S."/>
            <person name="Amaro C."/>
        </authorList>
    </citation>
    <scope>NUCLEOTIDE SEQUENCE</scope>
</reference>